<name>A0AAD9DAB6_9STRA</name>
<evidence type="ECO:0000256" key="2">
    <source>
        <dbReference type="ARBA" id="ARBA00006824"/>
    </source>
</evidence>
<organism evidence="9 10">
    <name type="scientific">Skeletonema marinoi</name>
    <dbReference type="NCBI Taxonomy" id="267567"/>
    <lineage>
        <taxon>Eukaryota</taxon>
        <taxon>Sar</taxon>
        <taxon>Stramenopiles</taxon>
        <taxon>Ochrophyta</taxon>
        <taxon>Bacillariophyta</taxon>
        <taxon>Coscinodiscophyceae</taxon>
        <taxon>Thalassiosirophycidae</taxon>
        <taxon>Thalassiosirales</taxon>
        <taxon>Skeletonemataceae</taxon>
        <taxon>Skeletonema</taxon>
        <taxon>Skeletonema marinoi-dohrnii complex</taxon>
    </lineage>
</organism>
<gene>
    <name evidence="9" type="ORF">QTG54_010764</name>
</gene>
<dbReference type="Pfam" id="PF04117">
    <property type="entry name" value="Mpv17_PMP22"/>
    <property type="match status" value="1"/>
</dbReference>
<comment type="subcellular location">
    <subcellularLocation>
        <location evidence="1">Membrane</location>
        <topology evidence="1">Multi-pass membrane protein</topology>
    </subcellularLocation>
</comment>
<keyword evidence="10" id="KW-1185">Reference proteome</keyword>
<comment type="similarity">
    <text evidence="2">Belongs to the peroxisomal membrane protein PXMP2/4 family.</text>
</comment>
<feature type="transmembrane region" description="Helical" evidence="7">
    <location>
        <begin position="267"/>
        <end position="287"/>
    </location>
</feature>
<feature type="transmembrane region" description="Helical" evidence="7">
    <location>
        <begin position="161"/>
        <end position="183"/>
    </location>
</feature>
<feature type="transmembrane region" description="Helical" evidence="7">
    <location>
        <begin position="330"/>
        <end position="349"/>
    </location>
</feature>
<comment type="caution">
    <text evidence="9">The sequence shown here is derived from an EMBL/GenBank/DDBJ whole genome shotgun (WGS) entry which is preliminary data.</text>
</comment>
<evidence type="ECO:0000313" key="9">
    <source>
        <dbReference type="EMBL" id="KAK1738734.1"/>
    </source>
</evidence>
<evidence type="ECO:0000256" key="4">
    <source>
        <dbReference type="ARBA" id="ARBA00022989"/>
    </source>
</evidence>
<keyword evidence="5 7" id="KW-0472">Membrane</keyword>
<reference evidence="9" key="1">
    <citation type="submission" date="2023-06" db="EMBL/GenBank/DDBJ databases">
        <title>Survivors Of The Sea: Transcriptome response of Skeletonema marinoi to long-term dormancy.</title>
        <authorList>
            <person name="Pinder M.I.M."/>
            <person name="Kourtchenko O."/>
            <person name="Robertson E.K."/>
            <person name="Larsson T."/>
            <person name="Maumus F."/>
            <person name="Osuna-Cruz C.M."/>
            <person name="Vancaester E."/>
            <person name="Stenow R."/>
            <person name="Vandepoele K."/>
            <person name="Ploug H."/>
            <person name="Bruchert V."/>
            <person name="Godhe A."/>
            <person name="Topel M."/>
        </authorList>
    </citation>
    <scope>NUCLEOTIDE SEQUENCE</scope>
    <source>
        <strain evidence="9">R05AC</strain>
    </source>
</reference>
<keyword evidence="8" id="KW-0732">Signal</keyword>
<feature type="signal peptide" evidence="8">
    <location>
        <begin position="1"/>
        <end position="27"/>
    </location>
</feature>
<feature type="transmembrane region" description="Helical" evidence="7">
    <location>
        <begin position="228"/>
        <end position="247"/>
    </location>
</feature>
<keyword evidence="3 7" id="KW-0812">Transmembrane</keyword>
<evidence type="ECO:0000256" key="7">
    <source>
        <dbReference type="SAM" id="Phobius"/>
    </source>
</evidence>
<dbReference type="GO" id="GO:0016020">
    <property type="term" value="C:membrane"/>
    <property type="evidence" value="ECO:0007669"/>
    <property type="project" value="UniProtKB-SubCell"/>
</dbReference>
<dbReference type="Proteomes" id="UP001224775">
    <property type="component" value="Unassembled WGS sequence"/>
</dbReference>
<evidence type="ECO:0000256" key="8">
    <source>
        <dbReference type="SAM" id="SignalP"/>
    </source>
</evidence>
<feature type="chain" id="PRO_5042255230" evidence="8">
    <location>
        <begin position="28"/>
        <end position="359"/>
    </location>
</feature>
<dbReference type="PANTHER" id="PTHR11266">
    <property type="entry name" value="PEROXISOMAL MEMBRANE PROTEIN 2, PXMP2 MPV17"/>
    <property type="match status" value="1"/>
</dbReference>
<feature type="transmembrane region" description="Helical" evidence="7">
    <location>
        <begin position="307"/>
        <end position="324"/>
    </location>
</feature>
<evidence type="ECO:0000256" key="1">
    <source>
        <dbReference type="ARBA" id="ARBA00004141"/>
    </source>
</evidence>
<dbReference type="AlphaFoldDB" id="A0AAD9DAB6"/>
<dbReference type="EMBL" id="JATAAI010000020">
    <property type="protein sequence ID" value="KAK1738734.1"/>
    <property type="molecule type" value="Genomic_DNA"/>
</dbReference>
<protein>
    <submittedName>
        <fullName evidence="9">Mpv17/PMP22 family protein</fullName>
    </submittedName>
</protein>
<evidence type="ECO:0000256" key="6">
    <source>
        <dbReference type="SAM" id="MobiDB-lite"/>
    </source>
</evidence>
<dbReference type="GO" id="GO:0005737">
    <property type="term" value="C:cytoplasm"/>
    <property type="evidence" value="ECO:0007669"/>
    <property type="project" value="TreeGrafter"/>
</dbReference>
<dbReference type="PANTHER" id="PTHR11266:SF17">
    <property type="entry name" value="PROTEIN MPV17"/>
    <property type="match status" value="1"/>
</dbReference>
<proteinExistence type="inferred from homology"/>
<feature type="region of interest" description="Disordered" evidence="6">
    <location>
        <begin position="90"/>
        <end position="127"/>
    </location>
</feature>
<evidence type="ECO:0000256" key="3">
    <source>
        <dbReference type="ARBA" id="ARBA00022692"/>
    </source>
</evidence>
<accession>A0AAD9DAB6</accession>
<sequence>MAASTTATSSSAVAFLLLFISLSPVSAGAFSCSSPSALAINKHPSRVPTVRYTGSSGGLFTTSASARIMRESPRSVLCLSELALIRGGDQNDVESESSGDTTDADINMKRVYGTNNNDNNVIDEESPSATVEMTAKSTTSLKSKKSDLTSDDVTILSSSRMALSTVLSPISSILAAFATFYTGQLTARPIITKALTAGIIFMASDYCAQLIERGGDEEEKAPLVWSRMLTNFLVGLLVFGPAANAWYSMVFKMLPSTSLFSTLQKAALGQIIFGPAFTSVFFGAGMIQAGSFSIGAWIQKVKNDLPAVWASGLGFWPFVDFISYKVIPVQWIPLFVNFCSFVWTIYLSMVSNRSRGEEA</sequence>
<evidence type="ECO:0000313" key="10">
    <source>
        <dbReference type="Proteomes" id="UP001224775"/>
    </source>
</evidence>
<evidence type="ECO:0000256" key="5">
    <source>
        <dbReference type="ARBA" id="ARBA00023136"/>
    </source>
</evidence>
<dbReference type="InterPro" id="IPR007248">
    <property type="entry name" value="Mpv17_PMP22"/>
</dbReference>
<keyword evidence="4 7" id="KW-1133">Transmembrane helix</keyword>